<accession>A0A7J7QYE8</accession>
<evidence type="ECO:0000313" key="3">
    <source>
        <dbReference type="Proteomes" id="UP000558488"/>
    </source>
</evidence>
<protein>
    <submittedName>
        <fullName evidence="2">Uncharacterized protein</fullName>
    </submittedName>
</protein>
<dbReference type="Proteomes" id="UP000558488">
    <property type="component" value="Unassembled WGS sequence"/>
</dbReference>
<dbReference type="AlphaFoldDB" id="A0A7J7QYE8"/>
<evidence type="ECO:0000313" key="2">
    <source>
        <dbReference type="EMBL" id="KAF6268910.1"/>
    </source>
</evidence>
<feature type="region of interest" description="Disordered" evidence="1">
    <location>
        <begin position="111"/>
        <end position="175"/>
    </location>
</feature>
<evidence type="ECO:0000256" key="1">
    <source>
        <dbReference type="SAM" id="MobiDB-lite"/>
    </source>
</evidence>
<sequence>MRCPLCQVSDHLTLSAAATALRAGYCDDTMSQTGNEDRGAGTGSANTGAGLEGEGHQLHACTPPMGSVCIRPVNNSHTLMCTDRSTRPGACPALCTHSYWTSPPLQLASPRHWPSILDPHRDSSSVPSPPVPGAPVLATASLPTASSSSISSHGWKAPPFPSDGHGAPPPRFLPSVLQLSLSPAPRGPFVGC</sequence>
<feature type="compositionally biased region" description="Low complexity" evidence="1">
    <location>
        <begin position="137"/>
        <end position="152"/>
    </location>
</feature>
<comment type="caution">
    <text evidence="2">The sequence shown here is derived from an EMBL/GenBank/DDBJ whole genome shotgun (WGS) entry which is preliminary data.</text>
</comment>
<feature type="region of interest" description="Disordered" evidence="1">
    <location>
        <begin position="30"/>
        <end position="51"/>
    </location>
</feature>
<organism evidence="2 3">
    <name type="scientific">Pipistrellus kuhlii</name>
    <name type="common">Kuhl's pipistrelle</name>
    <dbReference type="NCBI Taxonomy" id="59472"/>
    <lineage>
        <taxon>Eukaryota</taxon>
        <taxon>Metazoa</taxon>
        <taxon>Chordata</taxon>
        <taxon>Craniata</taxon>
        <taxon>Vertebrata</taxon>
        <taxon>Euteleostomi</taxon>
        <taxon>Mammalia</taxon>
        <taxon>Eutheria</taxon>
        <taxon>Laurasiatheria</taxon>
        <taxon>Chiroptera</taxon>
        <taxon>Yangochiroptera</taxon>
        <taxon>Vespertilionidae</taxon>
        <taxon>Pipistrellus</taxon>
    </lineage>
</organism>
<proteinExistence type="predicted"/>
<keyword evidence="3" id="KW-1185">Reference proteome</keyword>
<reference evidence="2 3" key="1">
    <citation type="journal article" date="2020" name="Nature">
        <title>Six reference-quality genomes reveal evolution of bat adaptations.</title>
        <authorList>
            <person name="Jebb D."/>
            <person name="Huang Z."/>
            <person name="Pippel M."/>
            <person name="Hughes G.M."/>
            <person name="Lavrichenko K."/>
            <person name="Devanna P."/>
            <person name="Winkler S."/>
            <person name="Jermiin L.S."/>
            <person name="Skirmuntt E.C."/>
            <person name="Katzourakis A."/>
            <person name="Burkitt-Gray L."/>
            <person name="Ray D.A."/>
            <person name="Sullivan K.A.M."/>
            <person name="Roscito J.G."/>
            <person name="Kirilenko B.M."/>
            <person name="Davalos L.M."/>
            <person name="Corthals A.P."/>
            <person name="Power M.L."/>
            <person name="Jones G."/>
            <person name="Ransome R.D."/>
            <person name="Dechmann D.K.N."/>
            <person name="Locatelli A.G."/>
            <person name="Puechmaille S.J."/>
            <person name="Fedrigo O."/>
            <person name="Jarvis E.D."/>
            <person name="Hiller M."/>
            <person name="Vernes S.C."/>
            <person name="Myers E.W."/>
            <person name="Teeling E.C."/>
        </authorList>
    </citation>
    <scope>NUCLEOTIDE SEQUENCE [LARGE SCALE GENOMIC DNA]</scope>
    <source>
        <strain evidence="2">MPipKuh1</strain>
        <tissue evidence="2">Flight muscle</tissue>
    </source>
</reference>
<gene>
    <name evidence="2" type="ORF">mPipKuh1_008125</name>
</gene>
<name>A0A7J7QYE8_PIPKU</name>
<dbReference type="EMBL" id="JACAGB010000118">
    <property type="protein sequence ID" value="KAF6268910.1"/>
    <property type="molecule type" value="Genomic_DNA"/>
</dbReference>